<accession>A0ABS6YDM0</accession>
<dbReference type="SUPFAM" id="SSF51206">
    <property type="entry name" value="cAMP-binding domain-like"/>
    <property type="match status" value="1"/>
</dbReference>
<comment type="caution">
    <text evidence="5">The sequence shown here is derived from an EMBL/GenBank/DDBJ whole genome shotgun (WGS) entry which is preliminary data.</text>
</comment>
<keyword evidence="1" id="KW-0805">Transcription regulation</keyword>
<dbReference type="InterPro" id="IPR012318">
    <property type="entry name" value="HTH_CRP"/>
</dbReference>
<dbReference type="Gene3D" id="2.60.120.10">
    <property type="entry name" value="Jelly Rolls"/>
    <property type="match status" value="1"/>
</dbReference>
<dbReference type="PANTHER" id="PTHR24567">
    <property type="entry name" value="CRP FAMILY TRANSCRIPTIONAL REGULATORY PROTEIN"/>
    <property type="match status" value="1"/>
</dbReference>
<gene>
    <name evidence="5" type="ORF">KZO38_03515</name>
</gene>
<keyword evidence="6" id="KW-1185">Reference proteome</keyword>
<dbReference type="PROSITE" id="PS50042">
    <property type="entry name" value="CNMP_BINDING_3"/>
    <property type="match status" value="1"/>
</dbReference>
<sequence length="228" mass="26593">MEQSPTSHLKLLALPLFQGITQQELHKLAAHARFHFQKLNSGITFIKEGEACKDLFFLLQGKIEITTSAANNSFMVKEWLETPSVIQPERLLGLSPWFSSTYTTQEKSSILSIDKESILSFIEHSFVFRINFMNILSTRIQKMERQQWRPSSYSLRERVIRFFEQHVYNIGGEKIFFIKMITLAKEMNVKRIKVSNVLNELQNEHLLKLERGRIIIPALEKLIQKAQL</sequence>
<dbReference type="EMBL" id="JAHXCT010000002">
    <property type="protein sequence ID" value="MBW4768829.1"/>
    <property type="molecule type" value="Genomic_DNA"/>
</dbReference>
<evidence type="ECO:0000256" key="1">
    <source>
        <dbReference type="ARBA" id="ARBA00023015"/>
    </source>
</evidence>
<dbReference type="InterPro" id="IPR000595">
    <property type="entry name" value="cNMP-bd_dom"/>
</dbReference>
<reference evidence="5 6" key="1">
    <citation type="submission" date="2021-07" db="EMBL/GenBank/DDBJ databases">
        <title>Genomic diversity and antimicrobial resistance of Prevotella spp. isolated from chronic lung disease airways.</title>
        <authorList>
            <person name="Webb K.A."/>
            <person name="Olagoke O.S."/>
            <person name="Baird T."/>
            <person name="Neill J."/>
            <person name="Pham A."/>
            <person name="Wells T.J."/>
            <person name="Ramsay K.A."/>
            <person name="Bell S.C."/>
            <person name="Sarovich D.S."/>
            <person name="Price E.P."/>
        </authorList>
    </citation>
    <scope>NUCLEOTIDE SEQUENCE [LARGE SCALE GENOMIC DNA]</scope>
    <source>
        <strain evidence="5 6">SCHI0011.S.12</strain>
    </source>
</reference>
<evidence type="ECO:0000313" key="5">
    <source>
        <dbReference type="EMBL" id="MBW4768829.1"/>
    </source>
</evidence>
<protein>
    <submittedName>
        <fullName evidence="5">Crp/Fnr family transcriptional regulator</fullName>
    </submittedName>
</protein>
<organism evidence="5 6">
    <name type="scientific">Hoylesella nanceiensis</name>
    <dbReference type="NCBI Taxonomy" id="425941"/>
    <lineage>
        <taxon>Bacteria</taxon>
        <taxon>Pseudomonadati</taxon>
        <taxon>Bacteroidota</taxon>
        <taxon>Bacteroidia</taxon>
        <taxon>Bacteroidales</taxon>
        <taxon>Prevotellaceae</taxon>
        <taxon>Hoylesella</taxon>
    </lineage>
</organism>
<evidence type="ECO:0000256" key="3">
    <source>
        <dbReference type="ARBA" id="ARBA00023163"/>
    </source>
</evidence>
<evidence type="ECO:0000313" key="6">
    <source>
        <dbReference type="Proteomes" id="UP000788426"/>
    </source>
</evidence>
<dbReference type="InterPro" id="IPR036390">
    <property type="entry name" value="WH_DNA-bd_sf"/>
</dbReference>
<dbReference type="GeneID" id="93182792"/>
<dbReference type="RefSeq" id="WP_018362842.1">
    <property type="nucleotide sequence ID" value="NZ_CAJZHJ010000005.1"/>
</dbReference>
<dbReference type="SUPFAM" id="SSF46785">
    <property type="entry name" value="Winged helix' DNA-binding domain"/>
    <property type="match status" value="1"/>
</dbReference>
<evidence type="ECO:0000259" key="4">
    <source>
        <dbReference type="PROSITE" id="PS50042"/>
    </source>
</evidence>
<dbReference type="CDD" id="cd00038">
    <property type="entry name" value="CAP_ED"/>
    <property type="match status" value="1"/>
</dbReference>
<dbReference type="Pfam" id="PF13545">
    <property type="entry name" value="HTH_Crp_2"/>
    <property type="match status" value="1"/>
</dbReference>
<dbReference type="InterPro" id="IPR050397">
    <property type="entry name" value="Env_Response_Regulators"/>
</dbReference>
<dbReference type="PANTHER" id="PTHR24567:SF58">
    <property type="entry name" value="CYCLIC AMP-BINDING REGULATORY PROTEIN"/>
    <property type="match status" value="1"/>
</dbReference>
<dbReference type="Pfam" id="PF00027">
    <property type="entry name" value="cNMP_binding"/>
    <property type="match status" value="1"/>
</dbReference>
<evidence type="ECO:0000256" key="2">
    <source>
        <dbReference type="ARBA" id="ARBA00023125"/>
    </source>
</evidence>
<name>A0ABS6YDM0_9BACT</name>
<dbReference type="InterPro" id="IPR014710">
    <property type="entry name" value="RmlC-like_jellyroll"/>
</dbReference>
<keyword evidence="3" id="KW-0804">Transcription</keyword>
<dbReference type="Proteomes" id="UP000788426">
    <property type="component" value="Unassembled WGS sequence"/>
</dbReference>
<proteinExistence type="predicted"/>
<feature type="domain" description="Cyclic nucleotide-binding" evidence="4">
    <location>
        <begin position="16"/>
        <end position="122"/>
    </location>
</feature>
<keyword evidence="2" id="KW-0238">DNA-binding</keyword>
<dbReference type="InterPro" id="IPR018490">
    <property type="entry name" value="cNMP-bd_dom_sf"/>
</dbReference>